<reference evidence="2" key="2">
    <citation type="journal article" date="2018" name="Mol. Plant Microbe Interact.">
        <title>Genome sequence resources for the wheat stripe rust pathogen (Puccinia striiformis f. sp. tritici) and the barley stripe rust pathogen (Puccinia striiformis f. sp. hordei).</title>
        <authorList>
            <person name="Xia C."/>
            <person name="Wang M."/>
            <person name="Yin C."/>
            <person name="Cornejo O.E."/>
            <person name="Hulbert S.H."/>
            <person name="Chen X."/>
        </authorList>
    </citation>
    <scope>NUCLEOTIDE SEQUENCE [LARGE SCALE GENOMIC DNA]</scope>
    <source>
        <strain evidence="2">93-210</strain>
    </source>
</reference>
<organism evidence="1 2">
    <name type="scientific">Puccinia striiformis f. sp. tritici</name>
    <dbReference type="NCBI Taxonomy" id="168172"/>
    <lineage>
        <taxon>Eukaryota</taxon>
        <taxon>Fungi</taxon>
        <taxon>Dikarya</taxon>
        <taxon>Basidiomycota</taxon>
        <taxon>Pucciniomycotina</taxon>
        <taxon>Pucciniomycetes</taxon>
        <taxon>Pucciniales</taxon>
        <taxon>Pucciniaceae</taxon>
        <taxon>Puccinia</taxon>
    </lineage>
</organism>
<sequence>MDPSLFTTNTPVNQHALVPIPASAPADMQSAAGPGTQKKGSTTRARKTNRTPAQIITDEACAAQKLAEKTALRANCTAAAKRKKDDRAALAQLRLAERAEQATRLKWTEEVLLELVAFVRMVKDDHNDLEEGMMGYTAFGKFLNYNNKRVGEFALLAGVENSFLLTRYRSLMGTWRQVKDYTDVSGSGGLFGALVKFGLSLSLWNTMLDMNGDNPEAIDHGQGDIKDNMDNLYDDSMSDGLVAESNGRAEFATPPIPFSIQQKGFHEHLLSLTPDNHLPFDASTDAEMPPAFVPRRSCRGRHPDHGLTAEELALDPPSSPPHESNPSGSGGLSGVVGVNAPLSRMASPPSPTSTLLDLILPPADLTDPGLQVSSHVMADPTHAPAGLESSLPEGPTEVPQTVVLPTSATPATLARINSTAPPPKKEDLTGSAMLLMMHKSTEQANLWMIEERKRAEENCADDCREAEAKAAAKENVRVQARADIAEAVHKEEHQDVLEAHHLEAAQYEATKLKRAALEVAQEKSCQMHDMAMKAVLRDFGGQPAPLW</sequence>
<evidence type="ECO:0000313" key="2">
    <source>
        <dbReference type="Proteomes" id="UP001060170"/>
    </source>
</evidence>
<dbReference type="Proteomes" id="UP001060170">
    <property type="component" value="Chromosome 5"/>
</dbReference>
<keyword evidence="2" id="KW-1185">Reference proteome</keyword>
<name>A0ACC0EKS0_9BASI</name>
<reference evidence="1 2" key="3">
    <citation type="journal article" date="2022" name="Microbiol. Spectr.">
        <title>Folding features and dynamics of 3D genome architecture in plant fungal pathogens.</title>
        <authorList>
            <person name="Xia C."/>
        </authorList>
    </citation>
    <scope>NUCLEOTIDE SEQUENCE [LARGE SCALE GENOMIC DNA]</scope>
    <source>
        <strain evidence="1 2">93-210</strain>
    </source>
</reference>
<proteinExistence type="predicted"/>
<protein>
    <submittedName>
        <fullName evidence="1">Uncharacterized protein</fullName>
    </submittedName>
</protein>
<gene>
    <name evidence="1" type="ORF">MJO28_005395</name>
</gene>
<comment type="caution">
    <text evidence="1">The sequence shown here is derived from an EMBL/GenBank/DDBJ whole genome shotgun (WGS) entry which is preliminary data.</text>
</comment>
<reference evidence="2" key="1">
    <citation type="journal article" date="2018" name="BMC Genomics">
        <title>Genomic insights into host adaptation between the wheat stripe rust pathogen (Puccinia striiformis f. sp. tritici) and the barley stripe rust pathogen (Puccinia striiformis f. sp. hordei).</title>
        <authorList>
            <person name="Xia C."/>
            <person name="Wang M."/>
            <person name="Yin C."/>
            <person name="Cornejo O.E."/>
            <person name="Hulbert S.H."/>
            <person name="Chen X."/>
        </authorList>
    </citation>
    <scope>NUCLEOTIDE SEQUENCE [LARGE SCALE GENOMIC DNA]</scope>
    <source>
        <strain evidence="2">93-210</strain>
    </source>
</reference>
<accession>A0ACC0EKS0</accession>
<evidence type="ECO:0000313" key="1">
    <source>
        <dbReference type="EMBL" id="KAI7954995.1"/>
    </source>
</evidence>
<dbReference type="EMBL" id="CM045869">
    <property type="protein sequence ID" value="KAI7954995.1"/>
    <property type="molecule type" value="Genomic_DNA"/>
</dbReference>